<name>A0AAW3B2E9_9TRYP</name>
<dbReference type="GO" id="GO:0016020">
    <property type="term" value="C:membrane"/>
    <property type="evidence" value="ECO:0007669"/>
    <property type="project" value="TreeGrafter"/>
</dbReference>
<dbReference type="Gene3D" id="3.40.50.300">
    <property type="entry name" value="P-loop containing nucleotide triphosphate hydrolases"/>
    <property type="match status" value="1"/>
</dbReference>
<dbReference type="InterPro" id="IPR003439">
    <property type="entry name" value="ABC_transporter-like_ATP-bd"/>
</dbReference>
<accession>A0AAW3B2E9</accession>
<dbReference type="GO" id="GO:0016887">
    <property type="term" value="F:ATP hydrolysis activity"/>
    <property type="evidence" value="ECO:0007669"/>
    <property type="project" value="InterPro"/>
</dbReference>
<dbReference type="InterPro" id="IPR017871">
    <property type="entry name" value="ABC_transporter-like_CS"/>
</dbReference>
<dbReference type="Pfam" id="PF00005">
    <property type="entry name" value="ABC_tran"/>
    <property type="match status" value="1"/>
</dbReference>
<feature type="domain" description="ABC transporter" evidence="3">
    <location>
        <begin position="1"/>
        <end position="191"/>
    </location>
</feature>
<dbReference type="AlphaFoldDB" id="A0AAW3B2E9"/>
<dbReference type="InterPro" id="IPR003593">
    <property type="entry name" value="AAA+_ATPase"/>
</dbReference>
<comment type="caution">
    <text evidence="4">The sequence shown here is derived from an EMBL/GenBank/DDBJ whole genome shotgun (WGS) entry which is preliminary data.</text>
</comment>
<feature type="non-terminal residue" evidence="4">
    <location>
        <position position="1"/>
    </location>
</feature>
<dbReference type="PANTHER" id="PTHR24223:SF273">
    <property type="entry name" value="MULTIDRUG RESISTANCE PROTEIN E"/>
    <property type="match status" value="1"/>
</dbReference>
<proteinExistence type="predicted"/>
<evidence type="ECO:0000313" key="4">
    <source>
        <dbReference type="EMBL" id="KAL0515405.1"/>
    </source>
</evidence>
<dbReference type="Proteomes" id="UP001500131">
    <property type="component" value="Unassembled WGS sequence"/>
</dbReference>
<dbReference type="FunFam" id="3.40.50.300:FF:002055">
    <property type="entry name" value="ATP-binding cassette protein subfamily C, member 1"/>
    <property type="match status" value="1"/>
</dbReference>
<dbReference type="CDD" id="cd03250">
    <property type="entry name" value="ABCC_MRP_domain1"/>
    <property type="match status" value="1"/>
</dbReference>
<keyword evidence="5" id="KW-1185">Reference proteome</keyword>
<dbReference type="EMBL" id="JBAMZK010000001">
    <property type="protein sequence ID" value="KAL0515405.1"/>
    <property type="molecule type" value="Genomic_DNA"/>
</dbReference>
<dbReference type="PROSITE" id="PS00211">
    <property type="entry name" value="ABC_TRANSPORTER_1"/>
    <property type="match status" value="1"/>
</dbReference>
<dbReference type="PROSITE" id="PS50893">
    <property type="entry name" value="ABC_TRANSPORTER_2"/>
    <property type="match status" value="1"/>
</dbReference>
<gene>
    <name evidence="4" type="ORF">Q4I31_000586</name>
</gene>
<keyword evidence="2" id="KW-0067">ATP-binding</keyword>
<dbReference type="InterPro" id="IPR050173">
    <property type="entry name" value="ABC_transporter_C-like"/>
</dbReference>
<evidence type="ECO:0000313" key="5">
    <source>
        <dbReference type="Proteomes" id="UP001500131"/>
    </source>
</evidence>
<organism evidence="4 5">
    <name type="scientific">Leishmania lindenbergi</name>
    <dbReference type="NCBI Taxonomy" id="651832"/>
    <lineage>
        <taxon>Eukaryota</taxon>
        <taxon>Discoba</taxon>
        <taxon>Euglenozoa</taxon>
        <taxon>Kinetoplastea</taxon>
        <taxon>Metakinetoplastina</taxon>
        <taxon>Trypanosomatida</taxon>
        <taxon>Trypanosomatidae</taxon>
        <taxon>Leishmaniinae</taxon>
        <taxon>Leishmania</taxon>
    </lineage>
</organism>
<evidence type="ECO:0000259" key="3">
    <source>
        <dbReference type="PROSITE" id="PS50893"/>
    </source>
</evidence>
<evidence type="ECO:0000256" key="2">
    <source>
        <dbReference type="ARBA" id="ARBA00022840"/>
    </source>
</evidence>
<dbReference type="SMART" id="SM00382">
    <property type="entry name" value="AAA"/>
    <property type="match status" value="1"/>
</dbReference>
<keyword evidence="1" id="KW-0547">Nucleotide-binding</keyword>
<dbReference type="GO" id="GO:0005524">
    <property type="term" value="F:ATP binding"/>
    <property type="evidence" value="ECO:0007669"/>
    <property type="project" value="UniProtKB-KW"/>
</dbReference>
<protein>
    <submittedName>
        <fullName evidence="4">ABC transporter/P-loop containing region of AAA domain containing protein</fullName>
    </submittedName>
</protein>
<reference evidence="4 5" key="1">
    <citation type="submission" date="2024-02" db="EMBL/GenBank/DDBJ databases">
        <title>FIRST GENOME SEQUENCES OF Leishmania (Viannia) shawi, Leishmania (Viannia) lindenbergi AND Leishmania (Viannia) utingensis.</title>
        <authorList>
            <person name="Resadore F."/>
            <person name="Custodio M.G.F."/>
            <person name="Boite M.C."/>
            <person name="Cupolillo E."/>
            <person name="Ferreira G.E.M."/>
        </authorList>
    </citation>
    <scope>NUCLEOTIDE SEQUENCE [LARGE SCALE GENOMIC DNA]</scope>
    <source>
        <strain evidence="4 5">MHOM/BR/1966/M15733</strain>
    </source>
</reference>
<dbReference type="SUPFAM" id="SSF52540">
    <property type="entry name" value="P-loop containing nucleoside triphosphate hydrolases"/>
    <property type="match status" value="1"/>
</dbReference>
<dbReference type="GO" id="GO:0042626">
    <property type="term" value="F:ATPase-coupled transmembrane transporter activity"/>
    <property type="evidence" value="ECO:0007669"/>
    <property type="project" value="TreeGrafter"/>
</dbReference>
<sequence>LADVDLRVPRGRLTVVLGPTGSGKSTLLDALIGALAVTRGRVACSRSVAYVPQQPWIMSATLRDNVVFFGASDAVAFERAVRSSQLATDLVLLADGAETEIGERGINLSGGQRARVSLARAVYADRDVYVLDDPLSALDAQVGERVMRECVCGALAGKTRVLATHQVSAAAYADLVVLLEEGRVAFQGSYAA</sequence>
<evidence type="ECO:0000256" key="1">
    <source>
        <dbReference type="ARBA" id="ARBA00022741"/>
    </source>
</evidence>
<dbReference type="InterPro" id="IPR027417">
    <property type="entry name" value="P-loop_NTPase"/>
</dbReference>
<dbReference type="PANTHER" id="PTHR24223">
    <property type="entry name" value="ATP-BINDING CASSETTE SUB-FAMILY C"/>
    <property type="match status" value="1"/>
</dbReference>